<sequence length="573" mass="62596">MTTRSGRMLSALTAIGLLFGGTALAQGTVSNPDHADAGSYLAARQATMDRSFRTLSDYATRALATDPKNAVLLESVISAFISMGEFDETKAYATVLRGLEPDNQMAAMAGLTVLARDGDYDALVAALEGGQSISTVVDGLMLAWAHIGQGDMSAALELFDRGSGMGQGFEHFGSYNKGLALALVGDFESALAALSNPDMPASRISVIAQAEILSQLERNDEALALLTDSFGDGPYDAELDGIVADLTAGKTVPFDVVRDARDGIADVFYAVAMALNGGLDDAYTLLYARIAQELRPDQSAYVLNVAGLLERLGNYDLATSAYDTIPQDDPAFPIASLGRADMLRASGKEDAALEVLRQLTRSHPDLDDAHIALGDALRRQERYEEATEAYTVVIDRHQPPGRAQWPIYFTRGTAYERIGAWDKAEADLRQALELEPGQPRVLNYLGYSFLEMKTNFDEAMEMIRAAAKAQPQDGYITDSLAWGLYRLRRYDEAVDPMERAVELMPVDPIINDHLGDVYWAVGREREARFQWQRALSFEPEDKEATRIRKKLEIGLDRVLIEEGEEPTRGPNDG</sequence>
<dbReference type="PANTHER" id="PTHR12558:SF13">
    <property type="entry name" value="CELL DIVISION CYCLE PROTEIN 27 HOMOLOG"/>
    <property type="match status" value="1"/>
</dbReference>
<evidence type="ECO:0000313" key="3">
    <source>
        <dbReference type="EMBL" id="SFJ83492.1"/>
    </source>
</evidence>
<dbReference type="SMART" id="SM00028">
    <property type="entry name" value="TPR"/>
    <property type="match status" value="6"/>
</dbReference>
<organism evidence="3 4">
    <name type="scientific">Celeribacter neptunius</name>
    <dbReference type="NCBI Taxonomy" id="588602"/>
    <lineage>
        <taxon>Bacteria</taxon>
        <taxon>Pseudomonadati</taxon>
        <taxon>Pseudomonadota</taxon>
        <taxon>Alphaproteobacteria</taxon>
        <taxon>Rhodobacterales</taxon>
        <taxon>Roseobacteraceae</taxon>
        <taxon>Celeribacter</taxon>
    </lineage>
</organism>
<dbReference type="Proteomes" id="UP000199630">
    <property type="component" value="Unassembled WGS sequence"/>
</dbReference>
<feature type="repeat" description="TPR" evidence="1">
    <location>
        <begin position="405"/>
        <end position="438"/>
    </location>
</feature>
<dbReference type="AlphaFoldDB" id="A0A1I3UKQ6"/>
<proteinExistence type="predicted"/>
<feature type="signal peptide" evidence="2">
    <location>
        <begin position="1"/>
        <end position="25"/>
    </location>
</feature>
<dbReference type="PANTHER" id="PTHR12558">
    <property type="entry name" value="CELL DIVISION CYCLE 16,23,27"/>
    <property type="match status" value="1"/>
</dbReference>
<evidence type="ECO:0000313" key="4">
    <source>
        <dbReference type="Proteomes" id="UP000199630"/>
    </source>
</evidence>
<dbReference type="EMBL" id="FORH01000006">
    <property type="protein sequence ID" value="SFJ83492.1"/>
    <property type="molecule type" value="Genomic_DNA"/>
</dbReference>
<evidence type="ECO:0000256" key="1">
    <source>
        <dbReference type="PROSITE-ProRule" id="PRU00339"/>
    </source>
</evidence>
<dbReference type="SUPFAM" id="SSF48452">
    <property type="entry name" value="TPR-like"/>
    <property type="match status" value="2"/>
</dbReference>
<feature type="chain" id="PRO_5011658829" evidence="2">
    <location>
        <begin position="26"/>
        <end position="573"/>
    </location>
</feature>
<keyword evidence="1" id="KW-0802">TPR repeat</keyword>
<dbReference type="InterPro" id="IPR019734">
    <property type="entry name" value="TPR_rpt"/>
</dbReference>
<dbReference type="PROSITE" id="PS50005">
    <property type="entry name" value="TPR"/>
    <property type="match status" value="2"/>
</dbReference>
<reference evidence="4" key="1">
    <citation type="submission" date="2016-10" db="EMBL/GenBank/DDBJ databases">
        <authorList>
            <person name="Varghese N."/>
            <person name="Submissions S."/>
        </authorList>
    </citation>
    <scope>NUCLEOTIDE SEQUENCE [LARGE SCALE GENOMIC DNA]</scope>
    <source>
        <strain evidence="4">DSM 26471</strain>
    </source>
</reference>
<dbReference type="InterPro" id="IPR011990">
    <property type="entry name" value="TPR-like_helical_dom_sf"/>
</dbReference>
<accession>A0A1I3UKQ6</accession>
<dbReference type="RefSeq" id="WP_090061615.1">
    <property type="nucleotide sequence ID" value="NZ_FORH01000006.1"/>
</dbReference>
<dbReference type="Pfam" id="PF13432">
    <property type="entry name" value="TPR_16"/>
    <property type="match status" value="2"/>
</dbReference>
<dbReference type="Gene3D" id="1.25.40.10">
    <property type="entry name" value="Tetratricopeptide repeat domain"/>
    <property type="match status" value="2"/>
</dbReference>
<keyword evidence="2" id="KW-0732">Signal</keyword>
<protein>
    <submittedName>
        <fullName evidence="3">Tetratricopeptide repeat-containing protein</fullName>
    </submittedName>
</protein>
<evidence type="ECO:0000256" key="2">
    <source>
        <dbReference type="SAM" id="SignalP"/>
    </source>
</evidence>
<name>A0A1I3UKQ6_9RHOB</name>
<gene>
    <name evidence="3" type="ORF">SAMN04487991_3102</name>
</gene>
<dbReference type="OrthoDB" id="9766710at2"/>
<keyword evidence="4" id="KW-1185">Reference proteome</keyword>
<dbReference type="STRING" id="588602.SAMN04487991_3102"/>
<feature type="repeat" description="TPR" evidence="1">
    <location>
        <begin position="508"/>
        <end position="541"/>
    </location>
</feature>